<protein>
    <recommendedName>
        <fullName evidence="6">Glucose-methanol-choline oxidoreductase C-terminal domain-containing protein</fullName>
    </recommendedName>
</protein>
<keyword evidence="5" id="KW-0560">Oxidoreductase</keyword>
<proteinExistence type="inferred from homology"/>
<dbReference type="Gene3D" id="3.50.50.60">
    <property type="entry name" value="FAD/NAD(P)-binding domain"/>
    <property type="match status" value="1"/>
</dbReference>
<name>A0AAF0ILA6_9EURO</name>
<comment type="cofactor">
    <cofactor evidence="1">
        <name>FAD</name>
        <dbReference type="ChEBI" id="CHEBI:57692"/>
    </cofactor>
</comment>
<dbReference type="AlphaFoldDB" id="A0AAF0ILA6"/>
<dbReference type="Proteomes" id="UP001219355">
    <property type="component" value="Chromosome 5"/>
</dbReference>
<dbReference type="InterPro" id="IPR012132">
    <property type="entry name" value="GMC_OxRdtase"/>
</dbReference>
<evidence type="ECO:0000256" key="3">
    <source>
        <dbReference type="ARBA" id="ARBA00022630"/>
    </source>
</evidence>
<dbReference type="GO" id="GO:0050660">
    <property type="term" value="F:flavin adenine dinucleotide binding"/>
    <property type="evidence" value="ECO:0007669"/>
    <property type="project" value="InterPro"/>
</dbReference>
<dbReference type="GO" id="GO:0016614">
    <property type="term" value="F:oxidoreductase activity, acting on CH-OH group of donors"/>
    <property type="evidence" value="ECO:0007669"/>
    <property type="project" value="InterPro"/>
</dbReference>
<comment type="similarity">
    <text evidence="2">Belongs to the GMC oxidoreductase family.</text>
</comment>
<reference evidence="7" key="1">
    <citation type="submission" date="2023-03" db="EMBL/GenBank/DDBJ databases">
        <title>Emydomyces testavorans Genome Sequence.</title>
        <authorList>
            <person name="Hoyer L."/>
        </authorList>
    </citation>
    <scope>NUCLEOTIDE SEQUENCE</scope>
    <source>
        <strain evidence="7">16-2883</strain>
    </source>
</reference>
<evidence type="ECO:0000256" key="1">
    <source>
        <dbReference type="ARBA" id="ARBA00001974"/>
    </source>
</evidence>
<sequence>MASKEELAGLTAHIRREIMESKQVRDTRLRQAFLPGKMLGAVEFAWDGETNWSLSFKGEPGKKYGSLLQMLQYPFARGSVHIPAMQDSKPVAIDDKPVINPRYYLDDGKIDFEVMKAAQIFADKICSTEPLSNIVVSRAYPPSQGDSTAGEFEDFLVNETESEFHPIGTCAMGGFDGDKAGVVDDRLRVYGVRGLRVVDASIMPLHISGHPQATIYGIAEKAASMILEDGRSTCQTVSES</sequence>
<dbReference type="Gene3D" id="3.30.560.10">
    <property type="entry name" value="Glucose Oxidase, domain 3"/>
    <property type="match status" value="1"/>
</dbReference>
<keyword evidence="8" id="KW-1185">Reference proteome</keyword>
<evidence type="ECO:0000313" key="7">
    <source>
        <dbReference type="EMBL" id="WEW61528.1"/>
    </source>
</evidence>
<accession>A0AAF0ILA6</accession>
<gene>
    <name evidence="7" type="ORF">PRK78_007018</name>
</gene>
<evidence type="ECO:0000259" key="6">
    <source>
        <dbReference type="Pfam" id="PF05199"/>
    </source>
</evidence>
<keyword evidence="3" id="KW-0285">Flavoprotein</keyword>
<dbReference type="SUPFAM" id="SSF51905">
    <property type="entry name" value="FAD/NAD(P)-binding domain"/>
    <property type="match status" value="1"/>
</dbReference>
<dbReference type="PANTHER" id="PTHR11552:SF201">
    <property type="entry name" value="GLUCOSE-METHANOL-CHOLINE OXIDOREDUCTASE N-TERMINAL DOMAIN-CONTAINING PROTEIN"/>
    <property type="match status" value="1"/>
</dbReference>
<evidence type="ECO:0000313" key="8">
    <source>
        <dbReference type="Proteomes" id="UP001219355"/>
    </source>
</evidence>
<dbReference type="SUPFAM" id="SSF54373">
    <property type="entry name" value="FAD-linked reductases, C-terminal domain"/>
    <property type="match status" value="1"/>
</dbReference>
<organism evidence="7 8">
    <name type="scientific">Emydomyces testavorans</name>
    <dbReference type="NCBI Taxonomy" id="2070801"/>
    <lineage>
        <taxon>Eukaryota</taxon>
        <taxon>Fungi</taxon>
        <taxon>Dikarya</taxon>
        <taxon>Ascomycota</taxon>
        <taxon>Pezizomycotina</taxon>
        <taxon>Eurotiomycetes</taxon>
        <taxon>Eurotiomycetidae</taxon>
        <taxon>Onygenales</taxon>
        <taxon>Nannizziopsiaceae</taxon>
        <taxon>Emydomyces</taxon>
    </lineage>
</organism>
<dbReference type="InterPro" id="IPR036188">
    <property type="entry name" value="FAD/NAD-bd_sf"/>
</dbReference>
<dbReference type="InterPro" id="IPR007867">
    <property type="entry name" value="GMC_OxRtase_C"/>
</dbReference>
<feature type="domain" description="Glucose-methanol-choline oxidoreductase C-terminal" evidence="6">
    <location>
        <begin position="75"/>
        <end position="219"/>
    </location>
</feature>
<evidence type="ECO:0000256" key="4">
    <source>
        <dbReference type="ARBA" id="ARBA00022827"/>
    </source>
</evidence>
<dbReference type="EMBL" id="CP120631">
    <property type="protein sequence ID" value="WEW61528.1"/>
    <property type="molecule type" value="Genomic_DNA"/>
</dbReference>
<dbReference type="PANTHER" id="PTHR11552">
    <property type="entry name" value="GLUCOSE-METHANOL-CHOLINE GMC OXIDOREDUCTASE"/>
    <property type="match status" value="1"/>
</dbReference>
<keyword evidence="4" id="KW-0274">FAD</keyword>
<evidence type="ECO:0000256" key="2">
    <source>
        <dbReference type="ARBA" id="ARBA00010790"/>
    </source>
</evidence>
<dbReference type="Pfam" id="PF05199">
    <property type="entry name" value="GMC_oxred_C"/>
    <property type="match status" value="1"/>
</dbReference>
<evidence type="ECO:0000256" key="5">
    <source>
        <dbReference type="ARBA" id="ARBA00023002"/>
    </source>
</evidence>